<dbReference type="OrthoDB" id="8221452at2"/>
<reference evidence="3 4" key="1">
    <citation type="submission" date="2019-06" db="EMBL/GenBank/DDBJ databases">
        <title>Sequencing the genomes of 1000 actinobacteria strains.</title>
        <authorList>
            <person name="Klenk H.-P."/>
        </authorList>
    </citation>
    <scope>NUCLEOTIDE SEQUENCE [LARGE SCALE GENOMIC DNA]</scope>
    <source>
        <strain evidence="3 4">DSM 45671</strain>
    </source>
</reference>
<evidence type="ECO:0000256" key="2">
    <source>
        <dbReference type="SAM" id="MobiDB-lite"/>
    </source>
</evidence>
<dbReference type="Gene3D" id="3.40.50.150">
    <property type="entry name" value="Vaccinia Virus protein VP39"/>
    <property type="match status" value="1"/>
</dbReference>
<evidence type="ECO:0000256" key="1">
    <source>
        <dbReference type="ARBA" id="ARBA00023115"/>
    </source>
</evidence>
<evidence type="ECO:0000313" key="4">
    <source>
        <dbReference type="Proteomes" id="UP000321261"/>
    </source>
</evidence>
<dbReference type="PANTHER" id="PTHR43317:SF1">
    <property type="entry name" value="THERMOSPERMINE SYNTHASE ACAULIS5"/>
    <property type="match status" value="1"/>
</dbReference>
<sequence>MAGRRGSGRDGIRAQVASGTAELRPDPDRRRGWTLLLDGTPQSHVDLDDPTHLEFDYVRRLGHLVDLAARPRSPLRVLHLGGGAFTLARYVAATRPRSAQQVVELDGALVELVRRELPLDRSWRVRTRTGDARDVVGRLRDGAFDLVVLDVFAGARTPAHLASAEFLQAVVEVMAPAATYAANLTDGGALAFARGQVATLQSVFPHTCLVADPAVLRGRRFGNLILVGGRIPLPVDLLTARAAGDRSPARLLHGPELDRFRAGARPVHDATAAASPLPPDGTFAPG</sequence>
<keyword evidence="1" id="KW-0620">Polyamine biosynthesis</keyword>
<organism evidence="3 4">
    <name type="scientific">Pseudonocardia hierapolitana</name>
    <dbReference type="NCBI Taxonomy" id="1128676"/>
    <lineage>
        <taxon>Bacteria</taxon>
        <taxon>Bacillati</taxon>
        <taxon>Actinomycetota</taxon>
        <taxon>Actinomycetes</taxon>
        <taxon>Pseudonocardiales</taxon>
        <taxon>Pseudonocardiaceae</taxon>
        <taxon>Pseudonocardia</taxon>
    </lineage>
</organism>
<dbReference type="EMBL" id="VIWU01000001">
    <property type="protein sequence ID" value="TWF78725.1"/>
    <property type="molecule type" value="Genomic_DNA"/>
</dbReference>
<dbReference type="SUPFAM" id="SSF53335">
    <property type="entry name" value="S-adenosyl-L-methionine-dependent methyltransferases"/>
    <property type="match status" value="1"/>
</dbReference>
<dbReference type="AlphaFoldDB" id="A0A561SV37"/>
<keyword evidence="4" id="KW-1185">Reference proteome</keyword>
<dbReference type="InterPro" id="IPR029063">
    <property type="entry name" value="SAM-dependent_MTases_sf"/>
</dbReference>
<dbReference type="Proteomes" id="UP000321261">
    <property type="component" value="Unassembled WGS sequence"/>
</dbReference>
<comment type="caution">
    <text evidence="3">The sequence shown here is derived from an EMBL/GenBank/DDBJ whole genome shotgun (WGS) entry which is preliminary data.</text>
</comment>
<name>A0A561SV37_9PSEU</name>
<dbReference type="RefSeq" id="WP_147257685.1">
    <property type="nucleotide sequence ID" value="NZ_VIWU01000001.1"/>
</dbReference>
<evidence type="ECO:0000313" key="3">
    <source>
        <dbReference type="EMBL" id="TWF78725.1"/>
    </source>
</evidence>
<feature type="region of interest" description="Disordered" evidence="2">
    <location>
        <begin position="1"/>
        <end position="25"/>
    </location>
</feature>
<protein>
    <submittedName>
        <fullName evidence="3">Spermine/spermidine synthase</fullName>
    </submittedName>
</protein>
<dbReference type="CDD" id="cd02440">
    <property type="entry name" value="AdoMet_MTases"/>
    <property type="match status" value="1"/>
</dbReference>
<accession>A0A561SV37</accession>
<dbReference type="PANTHER" id="PTHR43317">
    <property type="entry name" value="THERMOSPERMINE SYNTHASE ACAULIS5"/>
    <property type="match status" value="1"/>
</dbReference>
<proteinExistence type="predicted"/>
<dbReference type="NCBIfam" id="NF037959">
    <property type="entry name" value="MFS_SpdSyn"/>
    <property type="match status" value="1"/>
</dbReference>
<gene>
    <name evidence="3" type="ORF">FHX44_114648</name>
</gene>
<dbReference type="GO" id="GO:0006596">
    <property type="term" value="P:polyamine biosynthetic process"/>
    <property type="evidence" value="ECO:0007669"/>
    <property type="project" value="UniProtKB-KW"/>
</dbReference>